<dbReference type="InterPro" id="IPR017861">
    <property type="entry name" value="KAE1/TsaD"/>
</dbReference>
<organism evidence="10 11">
    <name type="scientific">candidate division WOR-1 bacterium RIFOXYB2_FULL_37_13</name>
    <dbReference type="NCBI Taxonomy" id="1802579"/>
    <lineage>
        <taxon>Bacteria</taxon>
        <taxon>Bacillati</taxon>
        <taxon>Saganbacteria</taxon>
    </lineage>
</organism>
<evidence type="ECO:0000256" key="1">
    <source>
        <dbReference type="ARBA" id="ARBA00022490"/>
    </source>
</evidence>
<dbReference type="Gene3D" id="3.30.420.40">
    <property type="match status" value="2"/>
</dbReference>
<feature type="binding site" evidence="8">
    <location>
        <position position="280"/>
    </location>
    <ligand>
        <name>substrate</name>
    </ligand>
</feature>
<comment type="cofactor">
    <cofactor evidence="8">
        <name>Fe(2+)</name>
        <dbReference type="ChEBI" id="CHEBI:29033"/>
    </cofactor>
    <text evidence="8">Binds 1 Fe(2+) ion per subunit.</text>
</comment>
<feature type="binding site" evidence="8">
    <location>
        <position position="111"/>
    </location>
    <ligand>
        <name>Fe cation</name>
        <dbReference type="ChEBI" id="CHEBI:24875"/>
    </ligand>
</feature>
<dbReference type="FunFam" id="3.30.420.40:FF:000012">
    <property type="entry name" value="tRNA N6-adenosine threonylcarbamoyltransferase"/>
    <property type="match status" value="1"/>
</dbReference>
<comment type="function">
    <text evidence="8">Required for the formation of a threonylcarbamoyl group on adenosine at position 37 (t(6)A37) in tRNAs that read codons beginning with adenine. Is involved in the transfer of the threonylcarbamoyl moiety of threonylcarbamoyl-AMP (TC-AMP) to the N6 group of A37, together with TsaE and TsaB. TsaD likely plays a direct catalytic role in this reaction.</text>
</comment>
<dbReference type="InterPro" id="IPR000905">
    <property type="entry name" value="Gcp-like_dom"/>
</dbReference>
<feature type="binding site" evidence="8">
    <location>
        <position position="185"/>
    </location>
    <ligand>
        <name>substrate</name>
    </ligand>
</feature>
<dbReference type="FunFam" id="3.30.420.40:FF:000040">
    <property type="entry name" value="tRNA N6-adenosine threonylcarbamoyltransferase"/>
    <property type="match status" value="1"/>
</dbReference>
<evidence type="ECO:0000313" key="10">
    <source>
        <dbReference type="EMBL" id="OGC19074.1"/>
    </source>
</evidence>
<reference evidence="10 11" key="1">
    <citation type="journal article" date="2016" name="Nat. Commun.">
        <title>Thousands of microbial genomes shed light on interconnected biogeochemical processes in an aquifer system.</title>
        <authorList>
            <person name="Anantharaman K."/>
            <person name="Brown C.T."/>
            <person name="Hug L.A."/>
            <person name="Sharon I."/>
            <person name="Castelle C.J."/>
            <person name="Probst A.J."/>
            <person name="Thomas B.C."/>
            <person name="Singh A."/>
            <person name="Wilkins M.J."/>
            <person name="Karaoz U."/>
            <person name="Brodie E.L."/>
            <person name="Williams K.H."/>
            <person name="Hubbard S.S."/>
            <person name="Banfield J.F."/>
        </authorList>
    </citation>
    <scope>NUCLEOTIDE SEQUENCE [LARGE SCALE GENOMIC DNA]</scope>
</reference>
<evidence type="ECO:0000256" key="7">
    <source>
        <dbReference type="ARBA" id="ARBA00048117"/>
    </source>
</evidence>
<evidence type="ECO:0000256" key="5">
    <source>
        <dbReference type="ARBA" id="ARBA00023004"/>
    </source>
</evidence>
<accession>A0A1F4SF80</accession>
<dbReference type="EC" id="2.3.1.234" evidence="8"/>
<feature type="binding site" evidence="8">
    <location>
        <position position="189"/>
    </location>
    <ligand>
        <name>substrate</name>
    </ligand>
</feature>
<comment type="similarity">
    <text evidence="8">Belongs to the KAE1 / TsaD family.</text>
</comment>
<keyword evidence="4 8" id="KW-0479">Metal-binding</keyword>
<keyword evidence="3 8" id="KW-0819">tRNA processing</keyword>
<feature type="binding site" evidence="8">
    <location>
        <position position="308"/>
    </location>
    <ligand>
        <name>Fe cation</name>
        <dbReference type="ChEBI" id="CHEBI:24875"/>
    </ligand>
</feature>
<keyword evidence="5 8" id="KW-0408">Iron</keyword>
<dbReference type="NCBIfam" id="TIGR03723">
    <property type="entry name" value="T6A_TsaD_YgjD"/>
    <property type="match status" value="1"/>
</dbReference>
<evidence type="ECO:0000256" key="8">
    <source>
        <dbReference type="HAMAP-Rule" id="MF_01445"/>
    </source>
</evidence>
<feature type="binding site" evidence="8">
    <location>
        <position position="172"/>
    </location>
    <ligand>
        <name>substrate</name>
    </ligand>
</feature>
<gene>
    <name evidence="8" type="primary">tsaD</name>
    <name evidence="10" type="ORF">A2310_05220</name>
</gene>
<dbReference type="InterPro" id="IPR022450">
    <property type="entry name" value="TsaD"/>
</dbReference>
<evidence type="ECO:0000259" key="9">
    <source>
        <dbReference type="Pfam" id="PF00814"/>
    </source>
</evidence>
<dbReference type="CDD" id="cd24133">
    <property type="entry name" value="ASKHA_NBD_TsaD_bac"/>
    <property type="match status" value="1"/>
</dbReference>
<name>A0A1F4SF80_UNCSA</name>
<sequence length="339" mass="36667">MLILAIETSCDETSAAVVKDGVEVLSNPIATQTEFHQKYGGIVPEIAARKHVELISPIIQEALDKANITFKDIDAVAVTYGPGLIGSLIVGVCAAKAIAWTQKIPLIGVNHLEGHIYANLLISNFQFPISNLFPFLCLLVSGGHTMIVHVKGHGNYETLGRTRDDAAGEAFDKVARVLGLGYPGGPLIDKLAKEGNPNSIPFKHPMIEGEYAYDFSFSGIKTAVVNHVKSLQSTVNSVQKKNIAASFQKVVVETLVEKLIKAAKDKNVQTVSIAGGVSANSELREYAQKRADEEKLKAMIPPFEYCTDNAAMIGGAAYYKFKRKDFSPLSLKPLASLRL</sequence>
<dbReference type="Pfam" id="PF00814">
    <property type="entry name" value="TsaD"/>
    <property type="match status" value="1"/>
</dbReference>
<dbReference type="GO" id="GO:0002949">
    <property type="term" value="P:tRNA threonylcarbamoyladenosine modification"/>
    <property type="evidence" value="ECO:0007669"/>
    <property type="project" value="UniProtKB-UniRule"/>
</dbReference>
<dbReference type="GO" id="GO:0005737">
    <property type="term" value="C:cytoplasm"/>
    <property type="evidence" value="ECO:0007669"/>
    <property type="project" value="UniProtKB-SubCell"/>
</dbReference>
<dbReference type="PANTHER" id="PTHR11735">
    <property type="entry name" value="TRNA N6-ADENOSINE THREONYLCARBAMOYLTRANSFERASE"/>
    <property type="match status" value="1"/>
</dbReference>
<keyword evidence="1 8" id="KW-0963">Cytoplasm</keyword>
<proteinExistence type="inferred from homology"/>
<dbReference type="GO" id="GO:0061711">
    <property type="term" value="F:tRNA N(6)-L-threonylcarbamoyladenine synthase activity"/>
    <property type="evidence" value="ECO:0007669"/>
    <property type="project" value="UniProtKB-EC"/>
</dbReference>
<dbReference type="NCBIfam" id="TIGR00329">
    <property type="entry name" value="gcp_kae1"/>
    <property type="match status" value="1"/>
</dbReference>
<dbReference type="InterPro" id="IPR043129">
    <property type="entry name" value="ATPase_NBD"/>
</dbReference>
<dbReference type="AlphaFoldDB" id="A0A1F4SF80"/>
<dbReference type="EMBL" id="MEUB01000061">
    <property type="protein sequence ID" value="OGC19074.1"/>
    <property type="molecule type" value="Genomic_DNA"/>
</dbReference>
<evidence type="ECO:0000256" key="6">
    <source>
        <dbReference type="ARBA" id="ARBA00023315"/>
    </source>
</evidence>
<keyword evidence="2 8" id="KW-0808">Transferase</keyword>
<dbReference type="PRINTS" id="PR00789">
    <property type="entry name" value="OSIALOPTASE"/>
</dbReference>
<comment type="caution">
    <text evidence="10">The sequence shown here is derived from an EMBL/GenBank/DDBJ whole genome shotgun (WGS) entry which is preliminary data.</text>
</comment>
<dbReference type="Proteomes" id="UP000178417">
    <property type="component" value="Unassembled WGS sequence"/>
</dbReference>
<dbReference type="HAMAP" id="MF_01445">
    <property type="entry name" value="TsaD"/>
    <property type="match status" value="1"/>
</dbReference>
<dbReference type="SUPFAM" id="SSF53067">
    <property type="entry name" value="Actin-like ATPase domain"/>
    <property type="match status" value="2"/>
</dbReference>
<feature type="binding site" evidence="8">
    <location>
        <begin position="139"/>
        <end position="143"/>
    </location>
    <ligand>
        <name>substrate</name>
    </ligand>
</feature>
<keyword evidence="6 8" id="KW-0012">Acyltransferase</keyword>
<evidence type="ECO:0000256" key="4">
    <source>
        <dbReference type="ARBA" id="ARBA00022723"/>
    </source>
</evidence>
<evidence type="ECO:0000256" key="3">
    <source>
        <dbReference type="ARBA" id="ARBA00022694"/>
    </source>
</evidence>
<feature type="binding site" evidence="8">
    <location>
        <position position="115"/>
    </location>
    <ligand>
        <name>Fe cation</name>
        <dbReference type="ChEBI" id="CHEBI:24875"/>
    </ligand>
</feature>
<feature type="domain" description="Gcp-like" evidence="9">
    <location>
        <begin position="23"/>
        <end position="314"/>
    </location>
</feature>
<dbReference type="PANTHER" id="PTHR11735:SF6">
    <property type="entry name" value="TRNA N6-ADENOSINE THREONYLCARBAMOYLTRANSFERASE, MITOCHONDRIAL"/>
    <property type="match status" value="1"/>
</dbReference>
<dbReference type="GO" id="GO:0005506">
    <property type="term" value="F:iron ion binding"/>
    <property type="evidence" value="ECO:0007669"/>
    <property type="project" value="UniProtKB-UniRule"/>
</dbReference>
<comment type="subcellular location">
    <subcellularLocation>
        <location evidence="8">Cytoplasm</location>
    </subcellularLocation>
</comment>
<comment type="catalytic activity">
    <reaction evidence="7 8">
        <text>L-threonylcarbamoyladenylate + adenosine(37) in tRNA = N(6)-L-threonylcarbamoyladenosine(37) in tRNA + AMP + H(+)</text>
        <dbReference type="Rhea" id="RHEA:37059"/>
        <dbReference type="Rhea" id="RHEA-COMP:10162"/>
        <dbReference type="Rhea" id="RHEA-COMP:10163"/>
        <dbReference type="ChEBI" id="CHEBI:15378"/>
        <dbReference type="ChEBI" id="CHEBI:73682"/>
        <dbReference type="ChEBI" id="CHEBI:74411"/>
        <dbReference type="ChEBI" id="CHEBI:74418"/>
        <dbReference type="ChEBI" id="CHEBI:456215"/>
        <dbReference type="EC" id="2.3.1.234"/>
    </reaction>
</comment>
<dbReference type="STRING" id="1802579.A2310_05220"/>
<protein>
    <recommendedName>
        <fullName evidence="8">tRNA N6-adenosine threonylcarbamoyltransferase</fullName>
        <ecNumber evidence="8">2.3.1.234</ecNumber>
    </recommendedName>
    <alternativeName>
        <fullName evidence="8">N6-L-threonylcarbamoyladenine synthase</fullName>
        <shortName evidence="8">t(6)A synthase</shortName>
    </alternativeName>
    <alternativeName>
        <fullName evidence="8">t(6)A37 threonylcarbamoyladenosine biosynthesis protein TsaD</fullName>
    </alternativeName>
    <alternativeName>
        <fullName evidence="8">tRNA threonylcarbamoyladenosine biosynthesis protein TsaD</fullName>
    </alternativeName>
</protein>
<evidence type="ECO:0000313" key="11">
    <source>
        <dbReference type="Proteomes" id="UP000178417"/>
    </source>
</evidence>
<evidence type="ECO:0000256" key="2">
    <source>
        <dbReference type="ARBA" id="ARBA00022679"/>
    </source>
</evidence>